<evidence type="ECO:0000313" key="9">
    <source>
        <dbReference type="EMBL" id="MFD2615992.1"/>
    </source>
</evidence>
<accession>A0ABW5PKS4</accession>
<keyword evidence="10" id="KW-1185">Reference proteome</keyword>
<proteinExistence type="inferred from homology"/>
<evidence type="ECO:0000259" key="8">
    <source>
        <dbReference type="PROSITE" id="PS50928"/>
    </source>
</evidence>
<dbReference type="InterPro" id="IPR050809">
    <property type="entry name" value="UgpAE/MalFG_permease"/>
</dbReference>
<evidence type="ECO:0000256" key="5">
    <source>
        <dbReference type="ARBA" id="ARBA00022989"/>
    </source>
</evidence>
<keyword evidence="6 7" id="KW-0472">Membrane</keyword>
<feature type="transmembrane region" description="Helical" evidence="7">
    <location>
        <begin position="129"/>
        <end position="149"/>
    </location>
</feature>
<keyword evidence="4 7" id="KW-0812">Transmembrane</keyword>
<dbReference type="RefSeq" id="WP_141190667.1">
    <property type="nucleotide sequence ID" value="NZ_JBHUMR010000006.1"/>
</dbReference>
<evidence type="ECO:0000256" key="7">
    <source>
        <dbReference type="RuleBase" id="RU363032"/>
    </source>
</evidence>
<name>A0ABW5PKS4_9BACI</name>
<dbReference type="InterPro" id="IPR000515">
    <property type="entry name" value="MetI-like"/>
</dbReference>
<feature type="transmembrane region" description="Helical" evidence="7">
    <location>
        <begin position="96"/>
        <end position="117"/>
    </location>
</feature>
<evidence type="ECO:0000313" key="10">
    <source>
        <dbReference type="Proteomes" id="UP001597458"/>
    </source>
</evidence>
<gene>
    <name evidence="9" type="ORF">ACFSTF_01465</name>
</gene>
<keyword evidence="2 7" id="KW-0813">Transport</keyword>
<keyword evidence="3" id="KW-1003">Cell membrane</keyword>
<feature type="transmembrane region" description="Helical" evidence="7">
    <location>
        <begin position="28"/>
        <end position="50"/>
    </location>
</feature>
<feature type="transmembrane region" description="Helical" evidence="7">
    <location>
        <begin position="180"/>
        <end position="204"/>
    </location>
</feature>
<dbReference type="PANTHER" id="PTHR43227:SF11">
    <property type="entry name" value="BLL4140 PROTEIN"/>
    <property type="match status" value="1"/>
</dbReference>
<protein>
    <submittedName>
        <fullName evidence="9">Carbohydrate ABC transporter permease</fullName>
    </submittedName>
</protein>
<sequence>MAKTLTAKEKESTIETNLYPIVKTLKKYSFLLMLLPAVIIYGVFILYPFLSSIYVSLFDWSGIGPMTHFVGLNNYIKWLTEDPYSTMFYRALGHNIFILLINIIVSVFFGMFIAFLLSQKIKGSGIYKIIFFMPHTFSLAVVAFLWGLLLNPQWGVVNNFLKTIGLGHYALPWLGSEHTALSIIAVIGLWHSMGFPILVFLAAIMTIPKSLIEAAIIDGAGIPTIFSKIVIPLLIPPIITISVLTFIGSFGTFELMFLLEGAQAGPYYSTDVLGTLFYRTAFGGMGAEASGMGLGASLAIITLIIIIPISILSIWFQRKRNIEF</sequence>
<dbReference type="InterPro" id="IPR035906">
    <property type="entry name" value="MetI-like_sf"/>
</dbReference>
<evidence type="ECO:0000256" key="6">
    <source>
        <dbReference type="ARBA" id="ARBA00023136"/>
    </source>
</evidence>
<dbReference type="PROSITE" id="PS50928">
    <property type="entry name" value="ABC_TM1"/>
    <property type="match status" value="1"/>
</dbReference>
<dbReference type="Pfam" id="PF00528">
    <property type="entry name" value="BPD_transp_1"/>
    <property type="match status" value="1"/>
</dbReference>
<organism evidence="9 10">
    <name type="scientific">Terrilactibacillus laevilacticus</name>
    <dbReference type="NCBI Taxonomy" id="1380157"/>
    <lineage>
        <taxon>Bacteria</taxon>
        <taxon>Bacillati</taxon>
        <taxon>Bacillota</taxon>
        <taxon>Bacilli</taxon>
        <taxon>Bacillales</taxon>
        <taxon>Bacillaceae</taxon>
        <taxon>Terrilactibacillus</taxon>
    </lineage>
</organism>
<dbReference type="EMBL" id="JBHUMR010000006">
    <property type="protein sequence ID" value="MFD2615992.1"/>
    <property type="molecule type" value="Genomic_DNA"/>
</dbReference>
<keyword evidence="5 7" id="KW-1133">Transmembrane helix</keyword>
<comment type="subcellular location">
    <subcellularLocation>
        <location evidence="1 7">Cell membrane</location>
        <topology evidence="1 7">Multi-pass membrane protein</topology>
    </subcellularLocation>
</comment>
<dbReference type="PANTHER" id="PTHR43227">
    <property type="entry name" value="BLL4140 PROTEIN"/>
    <property type="match status" value="1"/>
</dbReference>
<feature type="domain" description="ABC transmembrane type-1" evidence="8">
    <location>
        <begin position="92"/>
        <end position="313"/>
    </location>
</feature>
<evidence type="ECO:0000256" key="2">
    <source>
        <dbReference type="ARBA" id="ARBA00022448"/>
    </source>
</evidence>
<dbReference type="SUPFAM" id="SSF161098">
    <property type="entry name" value="MetI-like"/>
    <property type="match status" value="1"/>
</dbReference>
<reference evidence="10" key="1">
    <citation type="journal article" date="2019" name="Int. J. Syst. Evol. Microbiol.">
        <title>The Global Catalogue of Microorganisms (GCM) 10K type strain sequencing project: providing services to taxonomists for standard genome sequencing and annotation.</title>
        <authorList>
            <consortium name="The Broad Institute Genomics Platform"/>
            <consortium name="The Broad Institute Genome Sequencing Center for Infectious Disease"/>
            <person name="Wu L."/>
            <person name="Ma J."/>
        </authorList>
    </citation>
    <scope>NUCLEOTIDE SEQUENCE [LARGE SCALE GENOMIC DNA]</scope>
    <source>
        <strain evidence="10">TISTR 2241</strain>
    </source>
</reference>
<comment type="similarity">
    <text evidence="7">Belongs to the binding-protein-dependent transport system permease family.</text>
</comment>
<feature type="transmembrane region" description="Helical" evidence="7">
    <location>
        <begin position="294"/>
        <end position="316"/>
    </location>
</feature>
<feature type="transmembrane region" description="Helical" evidence="7">
    <location>
        <begin position="225"/>
        <end position="250"/>
    </location>
</feature>
<dbReference type="Gene3D" id="1.10.3720.10">
    <property type="entry name" value="MetI-like"/>
    <property type="match status" value="1"/>
</dbReference>
<evidence type="ECO:0000256" key="4">
    <source>
        <dbReference type="ARBA" id="ARBA00022692"/>
    </source>
</evidence>
<dbReference type="Proteomes" id="UP001597458">
    <property type="component" value="Unassembled WGS sequence"/>
</dbReference>
<evidence type="ECO:0000256" key="1">
    <source>
        <dbReference type="ARBA" id="ARBA00004651"/>
    </source>
</evidence>
<dbReference type="CDD" id="cd06261">
    <property type="entry name" value="TM_PBP2"/>
    <property type="match status" value="1"/>
</dbReference>
<evidence type="ECO:0000256" key="3">
    <source>
        <dbReference type="ARBA" id="ARBA00022475"/>
    </source>
</evidence>
<comment type="caution">
    <text evidence="9">The sequence shown here is derived from an EMBL/GenBank/DDBJ whole genome shotgun (WGS) entry which is preliminary data.</text>
</comment>